<evidence type="ECO:0008006" key="3">
    <source>
        <dbReference type="Google" id="ProtNLM"/>
    </source>
</evidence>
<name>A0ABV4VA11_9BACL</name>
<proteinExistence type="predicted"/>
<evidence type="ECO:0000313" key="2">
    <source>
        <dbReference type="Proteomes" id="UP001575622"/>
    </source>
</evidence>
<accession>A0ABV4VA11</accession>
<dbReference type="RefSeq" id="WP_216797969.1">
    <property type="nucleotide sequence ID" value="NZ_JAHNZO010000044.1"/>
</dbReference>
<dbReference type="Proteomes" id="UP001575622">
    <property type="component" value="Unassembled WGS sequence"/>
</dbReference>
<gene>
    <name evidence="1" type="ORF">ACEU3E_30225</name>
</gene>
<organism evidence="1 2">
    <name type="scientific">Paenibacillus oleatilyticus</name>
    <dbReference type="NCBI Taxonomy" id="2594886"/>
    <lineage>
        <taxon>Bacteria</taxon>
        <taxon>Bacillati</taxon>
        <taxon>Bacillota</taxon>
        <taxon>Bacilli</taxon>
        <taxon>Bacillales</taxon>
        <taxon>Paenibacillaceae</taxon>
        <taxon>Paenibacillus</taxon>
    </lineage>
</organism>
<keyword evidence="2" id="KW-1185">Reference proteome</keyword>
<protein>
    <recommendedName>
        <fullName evidence="3">Hydrolase</fullName>
    </recommendedName>
</protein>
<dbReference type="EMBL" id="JBHDLN010000022">
    <property type="protein sequence ID" value="MFB0846482.1"/>
    <property type="molecule type" value="Genomic_DNA"/>
</dbReference>
<sequence>MEKKTYYIAVGSGEILEPEDVTGNFEFEIQATEEEVDKLQEIFEELAMNEEDTAVRAMIPYREYHADKENDAYDWNLTEIYRMLHELGTPDTRKHIEAMNVLPQ</sequence>
<reference evidence="1 2" key="1">
    <citation type="submission" date="2024-09" db="EMBL/GenBank/DDBJ databases">
        <authorList>
            <person name="Makale K.P.P."/>
            <person name="Makhzoum A."/>
            <person name="Rantong G."/>
            <person name="Rahube T.O."/>
        </authorList>
    </citation>
    <scope>NUCLEOTIDE SEQUENCE [LARGE SCALE GENOMIC DNA]</scope>
    <source>
        <strain evidence="1 2">KM_D13</strain>
    </source>
</reference>
<evidence type="ECO:0000313" key="1">
    <source>
        <dbReference type="EMBL" id="MFB0846482.1"/>
    </source>
</evidence>
<comment type="caution">
    <text evidence="1">The sequence shown here is derived from an EMBL/GenBank/DDBJ whole genome shotgun (WGS) entry which is preliminary data.</text>
</comment>